<dbReference type="NCBIfam" id="NF041131">
    <property type="entry name" value="RicT_YaaT_fam"/>
    <property type="match status" value="1"/>
</dbReference>
<dbReference type="FunCoup" id="A0A3G9JGR2">
    <property type="interactions" value="39"/>
</dbReference>
<feature type="compositionally biased region" description="Basic and acidic residues" evidence="1">
    <location>
        <begin position="294"/>
        <end position="303"/>
    </location>
</feature>
<feature type="compositionally biased region" description="Basic residues" evidence="1">
    <location>
        <begin position="334"/>
        <end position="344"/>
    </location>
</feature>
<dbReference type="PANTHER" id="PTHR43830">
    <property type="entry name" value="PROTEIN PSP1"/>
    <property type="match status" value="1"/>
</dbReference>
<accession>A0A3G9JGR2</accession>
<dbReference type="EMBL" id="AP019309">
    <property type="protein sequence ID" value="BBH25081.1"/>
    <property type="molecule type" value="Genomic_DNA"/>
</dbReference>
<dbReference type="RefSeq" id="WP_125118063.1">
    <property type="nucleotide sequence ID" value="NZ_AP019309.1"/>
</dbReference>
<dbReference type="KEGG" id="ebm:SG0102_00150"/>
<dbReference type="Proteomes" id="UP000268059">
    <property type="component" value="Chromosome"/>
</dbReference>
<dbReference type="InParanoid" id="A0A3G9JGR2"/>
<feature type="region of interest" description="Disordered" evidence="1">
    <location>
        <begin position="268"/>
        <end position="351"/>
    </location>
</feature>
<dbReference type="AlphaFoldDB" id="A0A3G9JGR2"/>
<feature type="domain" description="PSP1 C-terminal" evidence="2">
    <location>
        <begin position="60"/>
        <end position="145"/>
    </location>
</feature>
<feature type="compositionally biased region" description="Basic residues" evidence="1">
    <location>
        <begin position="304"/>
        <end position="316"/>
    </location>
</feature>
<dbReference type="PROSITE" id="PS51411">
    <property type="entry name" value="PSP1_C"/>
    <property type="match status" value="1"/>
</dbReference>
<dbReference type="InterPro" id="IPR047767">
    <property type="entry name" value="PSP1-like"/>
</dbReference>
<sequence length="351" mass="40150">MERLAAVRFNNVGKYYYFSTTLDLHKGDLVVVETIRGLEMGELVFDLKEMEEFELETELKPIKRLANRADREVYGINQIKAEKSFKICKEIIAESGLDMRLINCEYTLDASKVIFMYTADERVDFRELLKKLASVFKCRIELRQVGPRDKAKIIGGLGVCGLPLCCSSFLGEFDGVSINMAKNQLLAINIDKISGACGRLLCCLKYEDAAYSELKKKFPKIGTRTTLNGHNVKVIGLNVISDLVKIDEDGNISFITLEEYNHPELLLDGETKKEVRTEDKPKEERPPRRKRPEKAKAEGEKNERPKRRPANKKAHASNRNNHARNTSNTNTNNHKPRNNRRKGNRHEERSH</sequence>
<reference evidence="3 4" key="1">
    <citation type="submission" date="2018-11" db="EMBL/GenBank/DDBJ databases">
        <title>Novel Erysipelotrichaceae bacterium isolated from small intestine of a swine.</title>
        <authorList>
            <person name="Kim J.S."/>
            <person name="Choe H."/>
            <person name="Lee Y.R."/>
            <person name="Kim K.M."/>
            <person name="Park D.S."/>
        </authorList>
    </citation>
    <scope>NUCLEOTIDE SEQUENCE [LARGE SCALE GENOMIC DNA]</scope>
    <source>
        <strain evidence="3 4">SG0102</strain>
    </source>
</reference>
<dbReference type="OrthoDB" id="9779344at2"/>
<dbReference type="Pfam" id="PF04468">
    <property type="entry name" value="PSP1"/>
    <property type="match status" value="1"/>
</dbReference>
<name>A0A3G9JGR2_9FIRM</name>
<gene>
    <name evidence="3" type="ORF">SG0102_00150</name>
</gene>
<evidence type="ECO:0000313" key="4">
    <source>
        <dbReference type="Proteomes" id="UP000268059"/>
    </source>
</evidence>
<organism evidence="3 4">
    <name type="scientific">Intestinibaculum porci</name>
    <dbReference type="NCBI Taxonomy" id="2487118"/>
    <lineage>
        <taxon>Bacteria</taxon>
        <taxon>Bacillati</taxon>
        <taxon>Bacillota</taxon>
        <taxon>Erysipelotrichia</taxon>
        <taxon>Erysipelotrichales</taxon>
        <taxon>Erysipelotrichaceae</taxon>
        <taxon>Intestinibaculum</taxon>
    </lineage>
</organism>
<keyword evidence="4" id="KW-1185">Reference proteome</keyword>
<evidence type="ECO:0000313" key="3">
    <source>
        <dbReference type="EMBL" id="BBH25081.1"/>
    </source>
</evidence>
<protein>
    <recommendedName>
        <fullName evidence="2">PSP1 C-terminal domain-containing protein</fullName>
    </recommendedName>
</protein>
<evidence type="ECO:0000256" key="1">
    <source>
        <dbReference type="SAM" id="MobiDB-lite"/>
    </source>
</evidence>
<feature type="compositionally biased region" description="Basic and acidic residues" evidence="1">
    <location>
        <begin position="269"/>
        <end position="286"/>
    </location>
</feature>
<proteinExistence type="predicted"/>
<dbReference type="PANTHER" id="PTHR43830:SF3">
    <property type="entry name" value="PROTEIN PSP1"/>
    <property type="match status" value="1"/>
</dbReference>
<evidence type="ECO:0000259" key="2">
    <source>
        <dbReference type="PROSITE" id="PS51411"/>
    </source>
</evidence>
<dbReference type="InterPro" id="IPR007557">
    <property type="entry name" value="PSP1_C"/>
</dbReference>
<feature type="compositionally biased region" description="Low complexity" evidence="1">
    <location>
        <begin position="317"/>
        <end position="333"/>
    </location>
</feature>
<dbReference type="GO" id="GO:0005737">
    <property type="term" value="C:cytoplasm"/>
    <property type="evidence" value="ECO:0007669"/>
    <property type="project" value="TreeGrafter"/>
</dbReference>